<feature type="compositionally biased region" description="Acidic residues" evidence="1">
    <location>
        <begin position="394"/>
        <end position="405"/>
    </location>
</feature>
<proteinExistence type="predicted"/>
<evidence type="ECO:0000313" key="4">
    <source>
        <dbReference type="EMBL" id="CAE0729274.1"/>
    </source>
</evidence>
<dbReference type="AlphaFoldDB" id="A0A6V0D713"/>
<keyword evidence="2" id="KW-1133">Transmembrane helix</keyword>
<feature type="compositionally biased region" description="Low complexity" evidence="1">
    <location>
        <begin position="640"/>
        <end position="672"/>
    </location>
</feature>
<feature type="compositionally biased region" description="Basic and acidic residues" evidence="1">
    <location>
        <begin position="616"/>
        <end position="625"/>
    </location>
</feature>
<feature type="compositionally biased region" description="Basic and acidic residues" evidence="1">
    <location>
        <begin position="568"/>
        <end position="579"/>
    </location>
</feature>
<reference evidence="3" key="1">
    <citation type="submission" date="2021-01" db="EMBL/GenBank/DDBJ databases">
        <authorList>
            <person name="Corre E."/>
            <person name="Pelletier E."/>
            <person name="Niang G."/>
            <person name="Scheremetjew M."/>
            <person name="Finn R."/>
            <person name="Kale V."/>
            <person name="Holt S."/>
            <person name="Cochrane G."/>
            <person name="Meng A."/>
            <person name="Brown T."/>
            <person name="Cohen L."/>
        </authorList>
    </citation>
    <scope>NUCLEOTIDE SEQUENCE</scope>
    <source>
        <strain evidence="3">10249 10 AB</strain>
    </source>
</reference>
<feature type="transmembrane region" description="Helical" evidence="2">
    <location>
        <begin position="240"/>
        <end position="264"/>
    </location>
</feature>
<feature type="compositionally biased region" description="Basic and acidic residues" evidence="1">
    <location>
        <begin position="673"/>
        <end position="691"/>
    </location>
</feature>
<feature type="compositionally biased region" description="Basic and acidic residues" evidence="1">
    <location>
        <begin position="494"/>
        <end position="514"/>
    </location>
</feature>
<feature type="compositionally biased region" description="Basic residues" evidence="1">
    <location>
        <begin position="556"/>
        <end position="566"/>
    </location>
</feature>
<keyword evidence="2" id="KW-0812">Transmembrane</keyword>
<sequence>MADCEVLGEKFLQCRVQDSDGTCTSSSCPLIGPEFLTVFPGKVYERFIMTMSTTSMDKADFFCETALKDTCAEYEDNACCCEPEFTEWQECLVVKEASPMVGLASDCKTCEPLTPPPPVSQCTAEGMSFVQCKSMDTTGTCAASCPPANMATITTDFPAALDSQFMMTQGSVPSTDPGFCGAAQTGICQGYAANACCCEPEFAVWQNCLVEKDFSPQMGLAVPCTVSCQNSGGGGGGGSLVIIVVVVVLLLLAISGVAGAFFFLRRRRVNNNANDMCGDGDDDDWNGGKNSKKPNSQTAGKKPSFFSIGDRKRSGRNNKNNAQQDGMHMDDYDCEDNENGNYQDNNKKTKNGKKNPRTPNSNGKNKRNKKRGGSYDESDAENGGLQPTDLSLSQDDDSIDNDYGDESTNYGRQRQQERDVPIVSPRESRARDARNKKRSIESSRMNSSYRSSRYDDDDDDVSEMDAHEVEQSRSSSRRDTMELPSKIKSSRKISSRELKELMREKQESSRRLNDMEDEVAEVENLLAKRDKEAEKLRREREDQALRIEELEAKNEKLKKKVVRSNSRRNLERQSSDRSSVKMSIDSSGKISRDSSYTDDYSNGKKGKARSSRSKASMREDPEPSRDRKRSKSKSRGGLERQGSSRRPQSRSPSSTRSLGKQASSLRRQSSSGRLDRGDSRRSNNEKSDLRKARSRSPRSYLRDEDF</sequence>
<protein>
    <submittedName>
        <fullName evidence="3">Uncharacterized protein</fullName>
    </submittedName>
</protein>
<feature type="compositionally biased region" description="Low complexity" evidence="1">
    <location>
        <begin position="442"/>
        <end position="451"/>
    </location>
</feature>
<organism evidence="3">
    <name type="scientific">Pseudo-nitzschia australis</name>
    <dbReference type="NCBI Taxonomy" id="44445"/>
    <lineage>
        <taxon>Eukaryota</taxon>
        <taxon>Sar</taxon>
        <taxon>Stramenopiles</taxon>
        <taxon>Ochrophyta</taxon>
        <taxon>Bacillariophyta</taxon>
        <taxon>Bacillariophyceae</taxon>
        <taxon>Bacillariophycidae</taxon>
        <taxon>Bacillariales</taxon>
        <taxon>Bacillariaceae</taxon>
        <taxon>Pseudo-nitzschia</taxon>
    </lineage>
</organism>
<accession>A0A6V0D713</accession>
<dbReference type="EMBL" id="HBIX01033713">
    <property type="protein sequence ID" value="CAE0729273.1"/>
    <property type="molecule type" value="Transcribed_RNA"/>
</dbReference>
<keyword evidence="2" id="KW-0472">Membrane</keyword>
<name>A0A6V0D713_9STRA</name>
<evidence type="ECO:0000256" key="2">
    <source>
        <dbReference type="SAM" id="Phobius"/>
    </source>
</evidence>
<dbReference type="EMBL" id="HBIX01033714">
    <property type="protein sequence ID" value="CAE0729274.1"/>
    <property type="molecule type" value="Transcribed_RNA"/>
</dbReference>
<evidence type="ECO:0000313" key="3">
    <source>
        <dbReference type="EMBL" id="CAE0729273.1"/>
    </source>
</evidence>
<feature type="compositionally biased region" description="Basic and acidic residues" evidence="1">
    <location>
        <begin position="414"/>
        <end position="441"/>
    </location>
</feature>
<evidence type="ECO:0000256" key="1">
    <source>
        <dbReference type="SAM" id="MobiDB-lite"/>
    </source>
</evidence>
<feature type="compositionally biased region" description="Basic and acidic residues" evidence="1">
    <location>
        <begin position="464"/>
        <end position="481"/>
    </location>
</feature>
<feature type="region of interest" description="Disordered" evidence="1">
    <location>
        <begin position="275"/>
        <end position="706"/>
    </location>
</feature>
<feature type="compositionally biased region" description="Polar residues" evidence="1">
    <location>
        <begin position="580"/>
        <end position="600"/>
    </location>
</feature>
<feature type="compositionally biased region" description="Basic and acidic residues" evidence="1">
    <location>
        <begin position="526"/>
        <end position="555"/>
    </location>
</feature>
<gene>
    <name evidence="3" type="ORF">PAUS00366_LOCUS22058</name>
    <name evidence="4" type="ORF">PAUS00366_LOCUS22059</name>
</gene>